<dbReference type="PANTHER" id="PTHR11954">
    <property type="entry name" value="D-DOPACHROME DECARBOXYLASE"/>
    <property type="match status" value="1"/>
</dbReference>
<comment type="similarity">
    <text evidence="2">Belongs to the MIF family.</text>
</comment>
<keyword evidence="15" id="KW-1185">Reference proteome</keyword>
<comment type="caution">
    <text evidence="14">The sequence shown here is derived from an EMBL/GenBank/DDBJ whole genome shotgun (WGS) entry which is preliminary data.</text>
</comment>
<reference evidence="15" key="1">
    <citation type="journal article" date="2017" name="Nat. Microbiol.">
        <title>Global analysis of biosynthetic gene clusters reveals vast potential of secondary metabolite production in Penicillium species.</title>
        <authorList>
            <person name="Nielsen J.C."/>
            <person name="Grijseels S."/>
            <person name="Prigent S."/>
            <person name="Ji B."/>
            <person name="Dainat J."/>
            <person name="Nielsen K.F."/>
            <person name="Frisvad J.C."/>
            <person name="Workman M."/>
            <person name="Nielsen J."/>
        </authorList>
    </citation>
    <scope>NUCLEOTIDE SEQUENCE [LARGE SCALE GENOMIC DNA]</scope>
    <source>
        <strain evidence="15">IBT 4502</strain>
    </source>
</reference>
<evidence type="ECO:0000256" key="6">
    <source>
        <dbReference type="ARBA" id="ARBA00036735"/>
    </source>
</evidence>
<evidence type="ECO:0000256" key="4">
    <source>
        <dbReference type="ARBA" id="ARBA00022525"/>
    </source>
</evidence>
<keyword evidence="3" id="KW-0202">Cytokine</keyword>
<evidence type="ECO:0000256" key="7">
    <source>
        <dbReference type="ARBA" id="ARBA00036823"/>
    </source>
</evidence>
<evidence type="ECO:0000313" key="14">
    <source>
        <dbReference type="EMBL" id="OQD62845.1"/>
    </source>
</evidence>
<accession>A0A1V6NDU9</accession>
<evidence type="ECO:0000256" key="10">
    <source>
        <dbReference type="ARBA" id="ARBA00041631"/>
    </source>
</evidence>
<evidence type="ECO:0000256" key="8">
    <source>
        <dbReference type="ARBA" id="ARBA00038932"/>
    </source>
</evidence>
<feature type="compositionally biased region" description="Low complexity" evidence="13">
    <location>
        <begin position="23"/>
        <end position="34"/>
    </location>
</feature>
<dbReference type="EMBL" id="MDYM01000011">
    <property type="protein sequence ID" value="OQD62845.1"/>
    <property type="molecule type" value="Genomic_DNA"/>
</dbReference>
<feature type="region of interest" description="Disordered" evidence="13">
    <location>
        <begin position="257"/>
        <end position="329"/>
    </location>
</feature>
<evidence type="ECO:0000256" key="2">
    <source>
        <dbReference type="ARBA" id="ARBA00005851"/>
    </source>
</evidence>
<evidence type="ECO:0000256" key="3">
    <source>
        <dbReference type="ARBA" id="ARBA00022514"/>
    </source>
</evidence>
<feature type="region of interest" description="Disordered" evidence="13">
    <location>
        <begin position="342"/>
        <end position="365"/>
    </location>
</feature>
<evidence type="ECO:0000256" key="12">
    <source>
        <dbReference type="ARBA" id="ARBA00042730"/>
    </source>
</evidence>
<evidence type="ECO:0000256" key="1">
    <source>
        <dbReference type="ARBA" id="ARBA00004613"/>
    </source>
</evidence>
<dbReference type="GO" id="GO:0005576">
    <property type="term" value="C:extracellular region"/>
    <property type="evidence" value="ECO:0007669"/>
    <property type="project" value="UniProtKB-SubCell"/>
</dbReference>
<protein>
    <recommendedName>
        <fullName evidence="12">L-dopachrome isomerase</fullName>
        <ecNumber evidence="9">5.3.2.1</ecNumber>
        <ecNumber evidence="8">5.3.3.12</ecNumber>
    </recommendedName>
    <alternativeName>
        <fullName evidence="10">L-dopachrome tautomerase</fullName>
    </alternativeName>
    <alternativeName>
        <fullName evidence="11">Phenylpyruvate tautomerase</fullName>
    </alternativeName>
</protein>
<dbReference type="Proteomes" id="UP000191408">
    <property type="component" value="Unassembled WGS sequence"/>
</dbReference>
<keyword evidence="5" id="KW-0413">Isomerase</keyword>
<dbReference type="STRING" id="60169.A0A1V6NDU9"/>
<comment type="catalytic activity">
    <reaction evidence="6">
        <text>3-phenylpyruvate = enol-phenylpyruvate</text>
        <dbReference type="Rhea" id="RHEA:17097"/>
        <dbReference type="ChEBI" id="CHEBI:16815"/>
        <dbReference type="ChEBI" id="CHEBI:18005"/>
        <dbReference type="EC" id="5.3.2.1"/>
    </reaction>
</comment>
<evidence type="ECO:0000313" key="15">
    <source>
        <dbReference type="Proteomes" id="UP000191408"/>
    </source>
</evidence>
<dbReference type="SUPFAM" id="SSF55331">
    <property type="entry name" value="Tautomerase/MIF"/>
    <property type="match status" value="1"/>
</dbReference>
<organism evidence="14 15">
    <name type="scientific">Penicillium polonicum</name>
    <dbReference type="NCBI Taxonomy" id="60169"/>
    <lineage>
        <taxon>Eukaryota</taxon>
        <taxon>Fungi</taxon>
        <taxon>Dikarya</taxon>
        <taxon>Ascomycota</taxon>
        <taxon>Pezizomycotina</taxon>
        <taxon>Eurotiomycetes</taxon>
        <taxon>Eurotiomycetidae</taxon>
        <taxon>Eurotiales</taxon>
        <taxon>Aspergillaceae</taxon>
        <taxon>Penicillium</taxon>
    </lineage>
</organism>
<sequence length="365" mass="40136">MDHSKKKPSLPRLTTNIPLLQKPPNVSCSSVPNPLDASAPPIIMPERPARTSSIFKEEKHDEENIAPATRFASESMPIYLSQKSVDDSPLTKVKKLYYEDAFTARGSHNSPKDRVTHESVVVVELKTNTKVKDDTPKLLSDFAHFLAQVYQRPETSMLVTIDQNADLLFGNTSGSAYLLKITALSSLIGPLTNLRNTGLIQSTIQEMLGIAPDKGVVIYTPASEDNLATNGMTARSEIDRLERIDSSNSPSILKSISRSMSRRMKSSSGNSVPISLTSVMSPDITSPTSTSPVAVPPPKPQQTDEKELMESPKRESIKQVSSKDEKCERTLKKRESLKSFVNRRLGELGELTTKKPFAATKGKKD</sequence>
<keyword evidence="4" id="KW-0964">Secreted</keyword>
<name>A0A1V6NDU9_PENPO</name>
<feature type="compositionally biased region" description="Basic and acidic residues" evidence="13">
    <location>
        <begin position="302"/>
        <end position="329"/>
    </location>
</feature>
<dbReference type="AlphaFoldDB" id="A0A1V6NDU9"/>
<dbReference type="EC" id="5.3.2.1" evidence="9"/>
<dbReference type="InterPro" id="IPR014347">
    <property type="entry name" value="Tautomerase/MIF_sf"/>
</dbReference>
<dbReference type="GO" id="GO:0004167">
    <property type="term" value="F:dopachrome isomerase activity"/>
    <property type="evidence" value="ECO:0007669"/>
    <property type="project" value="UniProtKB-EC"/>
</dbReference>
<feature type="region of interest" description="Disordered" evidence="13">
    <location>
        <begin position="1"/>
        <end position="45"/>
    </location>
</feature>
<evidence type="ECO:0000256" key="13">
    <source>
        <dbReference type="SAM" id="MobiDB-lite"/>
    </source>
</evidence>
<dbReference type="Gene3D" id="3.30.429.10">
    <property type="entry name" value="Macrophage Migration Inhibitory Factor"/>
    <property type="match status" value="1"/>
</dbReference>
<evidence type="ECO:0000256" key="11">
    <source>
        <dbReference type="ARBA" id="ARBA00041912"/>
    </source>
</evidence>
<gene>
    <name evidence="14" type="ORF">PENPOL_c011G06550</name>
</gene>
<dbReference type="EC" id="5.3.3.12" evidence="8"/>
<dbReference type="GO" id="GO:0050178">
    <property type="term" value="F:phenylpyruvate tautomerase activity"/>
    <property type="evidence" value="ECO:0007669"/>
    <property type="project" value="UniProtKB-EC"/>
</dbReference>
<comment type="catalytic activity">
    <reaction evidence="7">
        <text>L-dopachrome = 5,6-dihydroxyindole-2-carboxylate</text>
        <dbReference type="Rhea" id="RHEA:13041"/>
        <dbReference type="ChEBI" id="CHEBI:16875"/>
        <dbReference type="ChEBI" id="CHEBI:57509"/>
        <dbReference type="EC" id="5.3.3.12"/>
    </reaction>
</comment>
<feature type="compositionally biased region" description="Low complexity" evidence="13">
    <location>
        <begin position="281"/>
        <end position="293"/>
    </location>
</feature>
<comment type="subcellular location">
    <subcellularLocation>
        <location evidence="1">Secreted</location>
    </subcellularLocation>
</comment>
<dbReference type="Pfam" id="PF01187">
    <property type="entry name" value="MIF"/>
    <property type="match status" value="1"/>
</dbReference>
<dbReference type="PANTHER" id="PTHR11954:SF6">
    <property type="entry name" value="MACROPHAGE MIGRATION INHIBITORY FACTOR"/>
    <property type="match status" value="1"/>
</dbReference>
<evidence type="ECO:0000256" key="5">
    <source>
        <dbReference type="ARBA" id="ARBA00023235"/>
    </source>
</evidence>
<proteinExistence type="inferred from homology"/>
<dbReference type="InterPro" id="IPR001398">
    <property type="entry name" value="Macrophage_inhib_fac"/>
</dbReference>
<dbReference type="OrthoDB" id="255819at2759"/>
<evidence type="ECO:0000256" key="9">
    <source>
        <dbReference type="ARBA" id="ARBA00039086"/>
    </source>
</evidence>